<keyword evidence="3" id="KW-1185">Reference proteome</keyword>
<evidence type="ECO:0000313" key="2">
    <source>
        <dbReference type="EMBL" id="RWR96706.1"/>
    </source>
</evidence>
<dbReference type="EMBL" id="QPKB01000012">
    <property type="protein sequence ID" value="RWR96706.1"/>
    <property type="molecule type" value="Genomic_DNA"/>
</dbReference>
<name>A0A443Q104_9MAGN</name>
<dbReference type="PANTHER" id="PTHR36022">
    <property type="entry name" value="GPI-ANCHORED ADHESIN-LIKE PROTEIN"/>
    <property type="match status" value="1"/>
</dbReference>
<proteinExistence type="predicted"/>
<dbReference type="PANTHER" id="PTHR36022:SF1">
    <property type="entry name" value="GPI-ANCHORED ADHESIN-LIKE PROTEIN"/>
    <property type="match status" value="1"/>
</dbReference>
<feature type="compositionally biased region" description="Basic residues" evidence="1">
    <location>
        <begin position="1"/>
        <end position="10"/>
    </location>
</feature>
<gene>
    <name evidence="2" type="ORF">CKAN_02610400</name>
</gene>
<feature type="region of interest" description="Disordered" evidence="1">
    <location>
        <begin position="1"/>
        <end position="129"/>
    </location>
</feature>
<feature type="region of interest" description="Disordered" evidence="1">
    <location>
        <begin position="403"/>
        <end position="422"/>
    </location>
</feature>
<dbReference type="STRING" id="337451.A0A443Q104"/>
<feature type="compositionally biased region" description="Low complexity" evidence="1">
    <location>
        <begin position="82"/>
        <end position="95"/>
    </location>
</feature>
<organism evidence="2 3">
    <name type="scientific">Cinnamomum micranthum f. kanehirae</name>
    <dbReference type="NCBI Taxonomy" id="337451"/>
    <lineage>
        <taxon>Eukaryota</taxon>
        <taxon>Viridiplantae</taxon>
        <taxon>Streptophyta</taxon>
        <taxon>Embryophyta</taxon>
        <taxon>Tracheophyta</taxon>
        <taxon>Spermatophyta</taxon>
        <taxon>Magnoliopsida</taxon>
        <taxon>Magnoliidae</taxon>
        <taxon>Laurales</taxon>
        <taxon>Lauraceae</taxon>
        <taxon>Cinnamomum</taxon>
    </lineage>
</organism>
<comment type="caution">
    <text evidence="2">The sequence shown here is derived from an EMBL/GenBank/DDBJ whole genome shotgun (WGS) entry which is preliminary data.</text>
</comment>
<dbReference type="AlphaFoldDB" id="A0A443Q104"/>
<sequence>MNRGVKLTKKSPHEKGEMKEKPNPRNPLKELNTGSCSTSIETPRGCFRFLLSNPSSKTTAPRSKTLLKTPKSAPNARNLRTAPSNSNARSSNPRSKLPKKNPPKSNLENLSEPRSQNPHKPRSSYLTQWQNGKRSIFGGQFLERDPQSKLEKQQSLVRTDTGIAPHLMEFVKDGVSEKKLESGICLVDTQNKDLEGQYSNQPSDLSFGPVLEMNSTPVSKLSSGSCLVFTPDNAVEEHFTTPPLQASISPKFGSVNPSALRWRPQFDTTGTPSNKLSSGFCLVSACGKASELQPTTPPDLSFGSVLEMFGTPASKLSSGSYLVSASGKALEEHSAIPPCMASVSPMFYSVKSSKIPFTPELDNNNTPTNKLSSGFCLGLEQHSTNPSNLGFRPALEMNTTPMNKSTSGSCLVSTPDTTSTPPIQASISPEIIGESSLISTPACFAAGHVIVGVSDKRKCRPRGILTVGDEVYDTTLCNSRASLVPAPAEASMHWLLSPTNNANNGDVERSPEFEGLPGATTSAESVLGFSGSLVPSPTVAKMGTVDIHSPSPEFGGLMGPATPVSDATTSSGHMSIASPGAGILEVVAAASFQSKVPIPQKEKGYRYDHLVENSPLSVDSWGSGNVICTPESNSNSDRRAGFSKLKMEDFLEHQLNPDTVVGGLQAVSLSPKSHVVNCDPVDFSSMPRVMFPFTYPATPSNSIDVTRALKQFHGQTYKTKEFCRWEAMSSSKFESMSQMRISWREGLISRIFEMDELDCCRWSSEEDDVNCCKDEQVKSDSGLEFDQNVTRSTLIDQNDSPLAAGFGSPEFICDEQGNEKGKRRISAVGLTSYAESISTEGGGLVASGDSDWTVFYKNQLFEIQSNGEYVLHEHKIGRDCRSCEKKKVKGVA</sequence>
<reference evidence="2 3" key="1">
    <citation type="journal article" date="2019" name="Nat. Plants">
        <title>Stout camphor tree genome fills gaps in understanding of flowering plant genome evolution.</title>
        <authorList>
            <person name="Chaw S.M."/>
            <person name="Liu Y.C."/>
            <person name="Wu Y.W."/>
            <person name="Wang H.Y."/>
            <person name="Lin C.I."/>
            <person name="Wu C.S."/>
            <person name="Ke H.M."/>
            <person name="Chang L.Y."/>
            <person name="Hsu C.Y."/>
            <person name="Yang H.T."/>
            <person name="Sudianto E."/>
            <person name="Hsu M.H."/>
            <person name="Wu K.P."/>
            <person name="Wang L.N."/>
            <person name="Leebens-Mack J.H."/>
            <person name="Tsai I.J."/>
        </authorList>
    </citation>
    <scope>NUCLEOTIDE SEQUENCE [LARGE SCALE GENOMIC DNA]</scope>
    <source>
        <strain evidence="3">cv. Chaw 1501</strain>
        <tissue evidence="2">Young leaves</tissue>
    </source>
</reference>
<protein>
    <submittedName>
        <fullName evidence="2">Uncharacterized protein</fullName>
    </submittedName>
</protein>
<evidence type="ECO:0000313" key="3">
    <source>
        <dbReference type="Proteomes" id="UP000283530"/>
    </source>
</evidence>
<feature type="compositionally biased region" description="Basic and acidic residues" evidence="1">
    <location>
        <begin position="11"/>
        <end position="23"/>
    </location>
</feature>
<feature type="compositionally biased region" description="Polar residues" evidence="1">
    <location>
        <begin position="32"/>
        <end position="41"/>
    </location>
</feature>
<feature type="compositionally biased region" description="Polar residues" evidence="1">
    <location>
        <begin position="52"/>
        <end position="62"/>
    </location>
</feature>
<dbReference type="Proteomes" id="UP000283530">
    <property type="component" value="Unassembled WGS sequence"/>
</dbReference>
<evidence type="ECO:0000256" key="1">
    <source>
        <dbReference type="SAM" id="MobiDB-lite"/>
    </source>
</evidence>
<accession>A0A443Q104</accession>
<dbReference type="OrthoDB" id="1921902at2759"/>